<comment type="similarity">
    <text evidence="12">Belongs to the cytochrome b561 family.</text>
</comment>
<dbReference type="AlphaFoldDB" id="A0A7Y7IU41"/>
<comment type="caution">
    <text evidence="15">The sequence shown here is derived from an EMBL/GenBank/DDBJ whole genome shotgun (WGS) entry which is preliminary data.</text>
</comment>
<keyword evidence="4" id="KW-1003">Cell membrane</keyword>
<dbReference type="GO" id="GO:0005886">
    <property type="term" value="C:plasma membrane"/>
    <property type="evidence" value="ECO:0007669"/>
    <property type="project" value="UniProtKB-SubCell"/>
</dbReference>
<dbReference type="RefSeq" id="WP_176639146.1">
    <property type="nucleotide sequence ID" value="NZ_JABXXP010000034.1"/>
</dbReference>
<evidence type="ECO:0000259" key="14">
    <source>
        <dbReference type="Pfam" id="PF01292"/>
    </source>
</evidence>
<comment type="subcellular location">
    <subcellularLocation>
        <location evidence="2">Cell membrane</location>
        <topology evidence="2">Multi-pass membrane protein</topology>
    </subcellularLocation>
</comment>
<evidence type="ECO:0000256" key="5">
    <source>
        <dbReference type="ARBA" id="ARBA00022617"/>
    </source>
</evidence>
<evidence type="ECO:0000256" key="6">
    <source>
        <dbReference type="ARBA" id="ARBA00022692"/>
    </source>
</evidence>
<evidence type="ECO:0000256" key="2">
    <source>
        <dbReference type="ARBA" id="ARBA00004651"/>
    </source>
</evidence>
<feature type="transmembrane region" description="Helical" evidence="13">
    <location>
        <begin position="45"/>
        <end position="62"/>
    </location>
</feature>
<feature type="domain" description="Cytochrome b561 bacterial/Ni-hydrogenase" evidence="14">
    <location>
        <begin position="5"/>
        <end position="172"/>
    </location>
</feature>
<keyword evidence="5" id="KW-0349">Heme</keyword>
<evidence type="ECO:0000256" key="11">
    <source>
        <dbReference type="ARBA" id="ARBA00023136"/>
    </source>
</evidence>
<comment type="cofactor">
    <cofactor evidence="1">
        <name>heme b</name>
        <dbReference type="ChEBI" id="CHEBI:60344"/>
    </cofactor>
</comment>
<dbReference type="InterPro" id="IPR016174">
    <property type="entry name" value="Di-haem_cyt_TM"/>
</dbReference>
<dbReference type="GO" id="GO:0022904">
    <property type="term" value="P:respiratory electron transport chain"/>
    <property type="evidence" value="ECO:0007669"/>
    <property type="project" value="InterPro"/>
</dbReference>
<evidence type="ECO:0000256" key="3">
    <source>
        <dbReference type="ARBA" id="ARBA00022448"/>
    </source>
</evidence>
<dbReference type="Proteomes" id="UP000534870">
    <property type="component" value="Unassembled WGS sequence"/>
</dbReference>
<keyword evidence="10" id="KW-0408">Iron</keyword>
<protein>
    <submittedName>
        <fullName evidence="15">Cytochrome b</fullName>
    </submittedName>
</protein>
<evidence type="ECO:0000256" key="4">
    <source>
        <dbReference type="ARBA" id="ARBA00022475"/>
    </source>
</evidence>
<dbReference type="GO" id="GO:0046872">
    <property type="term" value="F:metal ion binding"/>
    <property type="evidence" value="ECO:0007669"/>
    <property type="project" value="UniProtKB-KW"/>
</dbReference>
<evidence type="ECO:0000256" key="10">
    <source>
        <dbReference type="ARBA" id="ARBA00023004"/>
    </source>
</evidence>
<keyword evidence="6 13" id="KW-0812">Transmembrane</keyword>
<evidence type="ECO:0000256" key="12">
    <source>
        <dbReference type="ARBA" id="ARBA00037975"/>
    </source>
</evidence>
<feature type="transmembrane region" description="Helical" evidence="13">
    <location>
        <begin position="141"/>
        <end position="164"/>
    </location>
</feature>
<evidence type="ECO:0000256" key="7">
    <source>
        <dbReference type="ARBA" id="ARBA00022723"/>
    </source>
</evidence>
<keyword evidence="8" id="KW-0249">Electron transport</keyword>
<dbReference type="Pfam" id="PF01292">
    <property type="entry name" value="Ni_hydr_CYTB"/>
    <property type="match status" value="1"/>
</dbReference>
<dbReference type="GO" id="GO:0020037">
    <property type="term" value="F:heme binding"/>
    <property type="evidence" value="ECO:0007669"/>
    <property type="project" value="TreeGrafter"/>
</dbReference>
<dbReference type="SUPFAM" id="SSF81342">
    <property type="entry name" value="Transmembrane di-heme cytochromes"/>
    <property type="match status" value="1"/>
</dbReference>
<evidence type="ECO:0000256" key="8">
    <source>
        <dbReference type="ARBA" id="ARBA00022982"/>
    </source>
</evidence>
<keyword evidence="3" id="KW-0813">Transport</keyword>
<dbReference type="GO" id="GO:0009055">
    <property type="term" value="F:electron transfer activity"/>
    <property type="evidence" value="ECO:0007669"/>
    <property type="project" value="InterPro"/>
</dbReference>
<evidence type="ECO:0000256" key="13">
    <source>
        <dbReference type="SAM" id="Phobius"/>
    </source>
</evidence>
<dbReference type="InterPro" id="IPR011577">
    <property type="entry name" value="Cyt_b561_bac/Ni-Hgenase"/>
</dbReference>
<dbReference type="Gene3D" id="1.20.950.20">
    <property type="entry name" value="Transmembrane di-heme cytochromes, Chain C"/>
    <property type="match status" value="2"/>
</dbReference>
<evidence type="ECO:0000313" key="16">
    <source>
        <dbReference type="Proteomes" id="UP000534870"/>
    </source>
</evidence>
<dbReference type="EMBL" id="JABXXP010000034">
    <property type="protein sequence ID" value="NVN10369.1"/>
    <property type="molecule type" value="Genomic_DNA"/>
</dbReference>
<evidence type="ECO:0000256" key="1">
    <source>
        <dbReference type="ARBA" id="ARBA00001970"/>
    </source>
</evidence>
<gene>
    <name evidence="15" type="ORF">HUK84_04260</name>
</gene>
<accession>A0A7Y7IU41</accession>
<keyword evidence="11 13" id="KW-0472">Membrane</keyword>
<keyword evidence="9 13" id="KW-1133">Transmembrane helix</keyword>
<feature type="transmembrane region" description="Helical" evidence="13">
    <location>
        <begin position="12"/>
        <end position="33"/>
    </location>
</feature>
<dbReference type="PANTHER" id="PTHR30529">
    <property type="entry name" value="CYTOCHROME B561"/>
    <property type="match status" value="1"/>
</dbReference>
<name>A0A7Y7IU41_9PROT</name>
<proteinExistence type="inferred from homology"/>
<dbReference type="InterPro" id="IPR052168">
    <property type="entry name" value="Cytochrome_b561_oxidase"/>
</dbReference>
<feature type="transmembrane region" description="Helical" evidence="13">
    <location>
        <begin position="89"/>
        <end position="106"/>
    </location>
</feature>
<reference evidence="15 16" key="1">
    <citation type="submission" date="2020-06" db="EMBL/GenBank/DDBJ databases">
        <title>Description of novel acetic acid bacteria.</title>
        <authorList>
            <person name="Sombolestani A."/>
        </authorList>
    </citation>
    <scope>NUCLEOTIDE SEQUENCE [LARGE SCALE GENOMIC DNA]</scope>
    <source>
        <strain evidence="15 16">LMG 31431</strain>
    </source>
</reference>
<evidence type="ECO:0000313" key="15">
    <source>
        <dbReference type="EMBL" id="NVN10369.1"/>
    </source>
</evidence>
<keyword evidence="7" id="KW-0479">Metal-binding</keyword>
<evidence type="ECO:0000256" key="9">
    <source>
        <dbReference type="ARBA" id="ARBA00022989"/>
    </source>
</evidence>
<sequence>MILIRFSALSRFLHWAMALMIIAMMFSGLLMVSTESPWYHRLLSLHRPLGIAILVLVTIRLINRLAVRVPPLPESVPPIQQVAAKATHWLLYICMFLLPLVGWGMLSAGDYPVVMWAGVTLPPILPHNTALFAALRQLHTVLAFTLIATVLAHIGAALLHGLVLRDGVFQAMASLKWGRFKTGR</sequence>
<organism evidence="15 16">
    <name type="scientific">Nguyenibacter vanlangensis</name>
    <dbReference type="NCBI Taxonomy" id="1216886"/>
    <lineage>
        <taxon>Bacteria</taxon>
        <taxon>Pseudomonadati</taxon>
        <taxon>Pseudomonadota</taxon>
        <taxon>Alphaproteobacteria</taxon>
        <taxon>Acetobacterales</taxon>
        <taxon>Acetobacteraceae</taxon>
        <taxon>Nguyenibacter</taxon>
    </lineage>
</organism>
<dbReference type="PANTHER" id="PTHR30529:SF6">
    <property type="entry name" value="BLL0291 PROTEIN"/>
    <property type="match status" value="1"/>
</dbReference>